<dbReference type="Pfam" id="PF10754">
    <property type="entry name" value="DUF2569"/>
    <property type="match status" value="1"/>
</dbReference>
<accession>A0A2S9I5W7</accession>
<protein>
    <recommendedName>
        <fullName evidence="4">DUF2569 domain-containing protein</fullName>
    </recommendedName>
</protein>
<proteinExistence type="predicted"/>
<feature type="transmembrane region" description="Helical" evidence="1">
    <location>
        <begin position="91"/>
        <end position="109"/>
    </location>
</feature>
<gene>
    <name evidence="2" type="ORF">CQW29_22210</name>
</gene>
<evidence type="ECO:0000313" key="2">
    <source>
        <dbReference type="EMBL" id="PRD13186.1"/>
    </source>
</evidence>
<dbReference type="Proteomes" id="UP000239181">
    <property type="component" value="Unassembled WGS sequence"/>
</dbReference>
<evidence type="ECO:0008006" key="4">
    <source>
        <dbReference type="Google" id="ProtNLM"/>
    </source>
</evidence>
<evidence type="ECO:0000256" key="1">
    <source>
        <dbReference type="SAM" id="Phobius"/>
    </source>
</evidence>
<keyword evidence="3" id="KW-1185">Reference proteome</keyword>
<keyword evidence="1" id="KW-1133">Transmembrane helix</keyword>
<dbReference type="InterPro" id="IPR019690">
    <property type="entry name" value="DUF2569"/>
</dbReference>
<feature type="transmembrane region" description="Helical" evidence="1">
    <location>
        <begin position="12"/>
        <end position="35"/>
    </location>
</feature>
<dbReference type="AlphaFoldDB" id="A0A2S9I5W7"/>
<dbReference type="OrthoDB" id="6504677at2"/>
<keyword evidence="1" id="KW-0472">Membrane</keyword>
<feature type="transmembrane region" description="Helical" evidence="1">
    <location>
        <begin position="55"/>
        <end position="79"/>
    </location>
</feature>
<comment type="caution">
    <text evidence="2">The sequence shown here is derived from an EMBL/GenBank/DDBJ whole genome shotgun (WGS) entry which is preliminary data.</text>
</comment>
<evidence type="ECO:0000313" key="3">
    <source>
        <dbReference type="Proteomes" id="UP000239181"/>
    </source>
</evidence>
<feature type="transmembrane region" description="Helical" evidence="1">
    <location>
        <begin position="115"/>
        <end position="133"/>
    </location>
</feature>
<sequence length="147" mass="16666">MAVDSKNRIGGWLLVPLAWLIMTLLTSALVMALYLSALFDPAMRQQLFSQDSAVLLNWGLSLLTSTLVWFYTGWVTWIFCKRSRRLPRHYIIWLLITVVLAIKTFAFAPVADGRAVQTLLIALLAAGILVPYFKRSKRVKNTFTTDC</sequence>
<reference evidence="2 3" key="1">
    <citation type="submission" date="2017-10" db="EMBL/GenBank/DDBJ databases">
        <title>Draft genome of two endophytic bacteria isolated from 'guarana' Paullinia cupana (Mart.) Ducke.</title>
        <authorList>
            <person name="Siqueira K.A."/>
            <person name="Liotti R.G."/>
            <person name="Mendes T.A."/>
            <person name="Soares M.A."/>
        </authorList>
    </citation>
    <scope>NUCLEOTIDE SEQUENCE [LARGE SCALE GENOMIC DNA]</scope>
    <source>
        <strain evidence="2 3">342</strain>
    </source>
</reference>
<dbReference type="RefSeq" id="WP_105594927.1">
    <property type="nucleotide sequence ID" value="NZ_PDET01000021.1"/>
</dbReference>
<organism evidence="2 3">
    <name type="scientific">Pantoea coffeiphila</name>
    <dbReference type="NCBI Taxonomy" id="1465635"/>
    <lineage>
        <taxon>Bacteria</taxon>
        <taxon>Pseudomonadati</taxon>
        <taxon>Pseudomonadota</taxon>
        <taxon>Gammaproteobacteria</taxon>
        <taxon>Enterobacterales</taxon>
        <taxon>Erwiniaceae</taxon>
        <taxon>Pantoea</taxon>
    </lineage>
</organism>
<keyword evidence="1" id="KW-0812">Transmembrane</keyword>
<dbReference type="EMBL" id="PDET01000021">
    <property type="protein sequence ID" value="PRD13186.1"/>
    <property type="molecule type" value="Genomic_DNA"/>
</dbReference>
<name>A0A2S9I5W7_9GAMM</name>